<name>A0A1T4ME91_9BACT</name>
<sequence>MSREDSSYVSIWLDSLADTIGIAKGTYSIFMPKGGKRVDREAYNFLLSPQKERTKVVWEDSHWTRLDEFVDAKKFHWEMDSVLLDVQVEDSCFTLTSIELDDGYCRDYYYSSGVNIFCANAAYRDSVLSVPSPVPEDSLE</sequence>
<accession>A0A1T4ME91</accession>
<dbReference type="AlphaFoldDB" id="A0A1T4ME91"/>
<gene>
    <name evidence="1" type="ORF">SAMN02745108_01236</name>
</gene>
<protein>
    <submittedName>
        <fullName evidence="1">Uncharacterized protein</fullName>
    </submittedName>
</protein>
<organism evidence="1 2">
    <name type="scientific">Fibrobacter intestinalis</name>
    <dbReference type="NCBI Taxonomy" id="28122"/>
    <lineage>
        <taxon>Bacteria</taxon>
        <taxon>Pseudomonadati</taxon>
        <taxon>Fibrobacterota</taxon>
        <taxon>Fibrobacteria</taxon>
        <taxon>Fibrobacterales</taxon>
        <taxon>Fibrobacteraceae</taxon>
        <taxon>Fibrobacter</taxon>
    </lineage>
</organism>
<evidence type="ECO:0000313" key="2">
    <source>
        <dbReference type="Proteomes" id="UP000190449"/>
    </source>
</evidence>
<dbReference type="STRING" id="28122.SAMN02745108_01236"/>
<proteinExistence type="predicted"/>
<dbReference type="Proteomes" id="UP000190449">
    <property type="component" value="Unassembled WGS sequence"/>
</dbReference>
<dbReference type="RefSeq" id="WP_143394471.1">
    <property type="nucleotide sequence ID" value="NZ_FUWU01000017.1"/>
</dbReference>
<dbReference type="EMBL" id="FUWU01000017">
    <property type="protein sequence ID" value="SJZ65205.1"/>
    <property type="molecule type" value="Genomic_DNA"/>
</dbReference>
<evidence type="ECO:0000313" key="1">
    <source>
        <dbReference type="EMBL" id="SJZ65205.1"/>
    </source>
</evidence>
<reference evidence="1 2" key="1">
    <citation type="submission" date="2017-02" db="EMBL/GenBank/DDBJ databases">
        <authorList>
            <person name="Peterson S.W."/>
        </authorList>
    </citation>
    <scope>NUCLEOTIDE SEQUENCE [LARGE SCALE GENOMIC DNA]</scope>
    <source>
        <strain evidence="1 2">ATCC 43854</strain>
    </source>
</reference>